<dbReference type="PANTHER" id="PTHR46564:SF1">
    <property type="entry name" value="TRANSPOSASE"/>
    <property type="match status" value="1"/>
</dbReference>
<dbReference type="AlphaFoldDB" id="A0A9P5ZRA5"/>
<gene>
    <name evidence="1" type="ORF">BDN71DRAFT_1400019</name>
</gene>
<dbReference type="Proteomes" id="UP000807025">
    <property type="component" value="Unassembled WGS sequence"/>
</dbReference>
<organism evidence="1 2">
    <name type="scientific">Pleurotus eryngii</name>
    <name type="common">Boletus of the steppes</name>
    <dbReference type="NCBI Taxonomy" id="5323"/>
    <lineage>
        <taxon>Eukaryota</taxon>
        <taxon>Fungi</taxon>
        <taxon>Dikarya</taxon>
        <taxon>Basidiomycota</taxon>
        <taxon>Agaricomycotina</taxon>
        <taxon>Agaricomycetes</taxon>
        <taxon>Agaricomycetidae</taxon>
        <taxon>Agaricales</taxon>
        <taxon>Pleurotineae</taxon>
        <taxon>Pleurotaceae</taxon>
        <taxon>Pleurotus</taxon>
    </lineage>
</organism>
<keyword evidence="2" id="KW-1185">Reference proteome</keyword>
<accession>A0A9P5ZRA5</accession>
<protein>
    <submittedName>
        <fullName evidence="1">Uncharacterized protein</fullName>
    </submittedName>
</protein>
<proteinExistence type="predicted"/>
<comment type="caution">
    <text evidence="1">The sequence shown here is derived from an EMBL/GenBank/DDBJ whole genome shotgun (WGS) entry which is preliminary data.</text>
</comment>
<feature type="non-terminal residue" evidence="1">
    <location>
        <position position="1"/>
    </location>
</feature>
<reference evidence="1" key="1">
    <citation type="submission" date="2020-11" db="EMBL/GenBank/DDBJ databases">
        <authorList>
            <consortium name="DOE Joint Genome Institute"/>
            <person name="Ahrendt S."/>
            <person name="Riley R."/>
            <person name="Andreopoulos W."/>
            <person name="Labutti K."/>
            <person name="Pangilinan J."/>
            <person name="Ruiz-Duenas F.J."/>
            <person name="Barrasa J.M."/>
            <person name="Sanchez-Garcia M."/>
            <person name="Camarero S."/>
            <person name="Miyauchi S."/>
            <person name="Serrano A."/>
            <person name="Linde D."/>
            <person name="Babiker R."/>
            <person name="Drula E."/>
            <person name="Ayuso-Fernandez I."/>
            <person name="Pacheco R."/>
            <person name="Padilla G."/>
            <person name="Ferreira P."/>
            <person name="Barriuso J."/>
            <person name="Kellner H."/>
            <person name="Castanera R."/>
            <person name="Alfaro M."/>
            <person name="Ramirez L."/>
            <person name="Pisabarro A.G."/>
            <person name="Kuo A."/>
            <person name="Tritt A."/>
            <person name="Lipzen A."/>
            <person name="He G."/>
            <person name="Yan M."/>
            <person name="Ng V."/>
            <person name="Cullen D."/>
            <person name="Martin F."/>
            <person name="Rosso M.-N."/>
            <person name="Henrissat B."/>
            <person name="Hibbett D."/>
            <person name="Martinez A.T."/>
            <person name="Grigoriev I.V."/>
        </authorList>
    </citation>
    <scope>NUCLEOTIDE SEQUENCE</scope>
    <source>
        <strain evidence="1">ATCC 90797</strain>
    </source>
</reference>
<evidence type="ECO:0000313" key="1">
    <source>
        <dbReference type="EMBL" id="KAF9490411.1"/>
    </source>
</evidence>
<sequence>LWNKTGNVVSHRLPHQGRLQLLEHADVDYLIKLICQNPNYFLDELLVMLDTNCFISIHFMTIYHELQWAGLSRKKLCKIAKERNEPQWAAFITYMAQYCPEEISFIDEVSKDEWTTAHCYRWSHSGTCSEKSLLFVHGRRTMTEALLSLDGIMAWTVVEGSMMKVMFLAWLEDVVVRVY</sequence>
<dbReference type="EMBL" id="MU154642">
    <property type="protein sequence ID" value="KAF9490411.1"/>
    <property type="molecule type" value="Genomic_DNA"/>
</dbReference>
<dbReference type="PANTHER" id="PTHR46564">
    <property type="entry name" value="TRANSPOSASE"/>
    <property type="match status" value="1"/>
</dbReference>
<evidence type="ECO:0000313" key="2">
    <source>
        <dbReference type="Proteomes" id="UP000807025"/>
    </source>
</evidence>
<name>A0A9P5ZRA5_PLEER</name>
<dbReference type="OrthoDB" id="2994945at2759"/>